<evidence type="ECO:0000313" key="2">
    <source>
        <dbReference type="Proteomes" id="UP001480973"/>
    </source>
</evidence>
<evidence type="ECO:0008006" key="3">
    <source>
        <dbReference type="Google" id="ProtNLM"/>
    </source>
</evidence>
<evidence type="ECO:0000313" key="1">
    <source>
        <dbReference type="EMBL" id="MEQ2536409.1"/>
    </source>
</evidence>
<keyword evidence="2" id="KW-1185">Reference proteome</keyword>
<reference evidence="1 2" key="1">
    <citation type="submission" date="2024-03" db="EMBL/GenBank/DDBJ databases">
        <title>Human intestinal bacterial collection.</title>
        <authorList>
            <person name="Pauvert C."/>
            <person name="Hitch T.C.A."/>
            <person name="Clavel T."/>
        </authorList>
    </citation>
    <scope>NUCLEOTIDE SEQUENCE [LARGE SCALE GENOMIC DNA]</scope>
    <source>
        <strain evidence="1 2">CLA-JM-H10</strain>
    </source>
</reference>
<protein>
    <recommendedName>
        <fullName evidence="3">Cyclic lactone autoinducer peptide</fullName>
    </recommendedName>
</protein>
<gene>
    <name evidence="1" type="ORF">WMO38_15075</name>
</gene>
<proteinExistence type="predicted"/>
<organism evidence="1 2">
    <name type="scientific">Lachnospira intestinalis</name>
    <dbReference type="NCBI Taxonomy" id="3133158"/>
    <lineage>
        <taxon>Bacteria</taxon>
        <taxon>Bacillati</taxon>
        <taxon>Bacillota</taxon>
        <taxon>Clostridia</taxon>
        <taxon>Lachnospirales</taxon>
        <taxon>Lachnospiraceae</taxon>
        <taxon>Lachnospira</taxon>
    </lineage>
</organism>
<accession>A0ABV1GSC2</accession>
<name>A0ABV1GSC2_9FIRM</name>
<sequence length="44" mass="5199">MKKDTMNKMLIKLSEKKLVNTKSAFLFGEVKVAEEIKKHYEKNK</sequence>
<dbReference type="EMBL" id="JBBMES010000059">
    <property type="protein sequence ID" value="MEQ2536409.1"/>
    <property type="molecule type" value="Genomic_DNA"/>
</dbReference>
<comment type="caution">
    <text evidence="1">The sequence shown here is derived from an EMBL/GenBank/DDBJ whole genome shotgun (WGS) entry which is preliminary data.</text>
</comment>
<dbReference type="Proteomes" id="UP001480973">
    <property type="component" value="Unassembled WGS sequence"/>
</dbReference>